<evidence type="ECO:0000259" key="1">
    <source>
        <dbReference type="Pfam" id="PF23055"/>
    </source>
</evidence>
<dbReference type="Proteomes" id="UP000499080">
    <property type="component" value="Unassembled WGS sequence"/>
</dbReference>
<dbReference type="AlphaFoldDB" id="A0A4Y2BRX8"/>
<dbReference type="PANTHER" id="PTHR33327">
    <property type="entry name" value="ENDONUCLEASE"/>
    <property type="match status" value="1"/>
</dbReference>
<reference evidence="2 3" key="1">
    <citation type="journal article" date="2019" name="Sci. Rep.">
        <title>Orb-weaving spider Araneus ventricosus genome elucidates the spidroin gene catalogue.</title>
        <authorList>
            <person name="Kono N."/>
            <person name="Nakamura H."/>
            <person name="Ohtoshi R."/>
            <person name="Moran D.A.P."/>
            <person name="Shinohara A."/>
            <person name="Yoshida Y."/>
            <person name="Fujiwara M."/>
            <person name="Mori M."/>
            <person name="Tomita M."/>
            <person name="Arakawa K."/>
        </authorList>
    </citation>
    <scope>NUCLEOTIDE SEQUENCE [LARGE SCALE GENOMIC DNA]</scope>
</reference>
<organism evidence="2 3">
    <name type="scientific">Araneus ventricosus</name>
    <name type="common">Orbweaver spider</name>
    <name type="synonym">Epeira ventricosa</name>
    <dbReference type="NCBI Taxonomy" id="182803"/>
    <lineage>
        <taxon>Eukaryota</taxon>
        <taxon>Metazoa</taxon>
        <taxon>Ecdysozoa</taxon>
        <taxon>Arthropoda</taxon>
        <taxon>Chelicerata</taxon>
        <taxon>Arachnida</taxon>
        <taxon>Araneae</taxon>
        <taxon>Araneomorphae</taxon>
        <taxon>Entelegynae</taxon>
        <taxon>Araneoidea</taxon>
        <taxon>Araneidae</taxon>
        <taxon>Araneus</taxon>
    </lineage>
</organism>
<evidence type="ECO:0000313" key="3">
    <source>
        <dbReference type="Proteomes" id="UP000499080"/>
    </source>
</evidence>
<sequence>MLNPDDTNLSESSNFSAGVSAVAIKTPAFWSVKPEMWFAELESQFGLGNISAESTKIHYVIAAINCDNLTCVSDLVGNRIITLAL</sequence>
<evidence type="ECO:0000313" key="2">
    <source>
        <dbReference type="EMBL" id="GBL94808.1"/>
    </source>
</evidence>
<dbReference type="InterPro" id="IPR055469">
    <property type="entry name" value="DUF7041"/>
</dbReference>
<feature type="domain" description="DUF7041" evidence="1">
    <location>
        <begin position="27"/>
        <end position="77"/>
    </location>
</feature>
<comment type="caution">
    <text evidence="2">The sequence shown here is derived from an EMBL/GenBank/DDBJ whole genome shotgun (WGS) entry which is preliminary data.</text>
</comment>
<gene>
    <name evidence="2" type="ORF">AVEN_197497_1</name>
</gene>
<proteinExistence type="predicted"/>
<dbReference type="Pfam" id="PF23055">
    <property type="entry name" value="DUF7041"/>
    <property type="match status" value="1"/>
</dbReference>
<protein>
    <recommendedName>
        <fullName evidence="1">DUF7041 domain-containing protein</fullName>
    </recommendedName>
</protein>
<keyword evidence="3" id="KW-1185">Reference proteome</keyword>
<name>A0A4Y2BRX8_ARAVE</name>
<accession>A0A4Y2BRX8</accession>
<dbReference type="PANTHER" id="PTHR33327:SF3">
    <property type="entry name" value="RNA-DIRECTED DNA POLYMERASE"/>
    <property type="match status" value="1"/>
</dbReference>
<dbReference type="OrthoDB" id="6260718at2759"/>
<dbReference type="EMBL" id="BGPR01000106">
    <property type="protein sequence ID" value="GBL94808.1"/>
    <property type="molecule type" value="Genomic_DNA"/>
</dbReference>